<dbReference type="CDD" id="cd06170">
    <property type="entry name" value="LuxR_C_like"/>
    <property type="match status" value="1"/>
</dbReference>
<keyword evidence="5" id="KW-0804">Transcription</keyword>
<evidence type="ECO:0000256" key="3">
    <source>
        <dbReference type="ARBA" id="ARBA00023015"/>
    </source>
</evidence>
<dbReference type="Pfam" id="PF00072">
    <property type="entry name" value="Response_reg"/>
    <property type="match status" value="1"/>
</dbReference>
<comment type="caution">
    <text evidence="8">The sequence shown here is derived from an EMBL/GenBank/DDBJ whole genome shotgun (WGS) entry which is preliminary data.</text>
</comment>
<evidence type="ECO:0000259" key="6">
    <source>
        <dbReference type="PROSITE" id="PS50043"/>
    </source>
</evidence>
<dbReference type="Pfam" id="PF00196">
    <property type="entry name" value="GerE"/>
    <property type="match status" value="1"/>
</dbReference>
<dbReference type="SMART" id="SM00421">
    <property type="entry name" value="HTH_LUXR"/>
    <property type="match status" value="1"/>
</dbReference>
<protein>
    <recommendedName>
        <fullName evidence="9">Response regulatory domain-containing protein</fullName>
    </recommendedName>
</protein>
<dbReference type="GO" id="GO:0006355">
    <property type="term" value="P:regulation of DNA-templated transcription"/>
    <property type="evidence" value="ECO:0007669"/>
    <property type="project" value="InterPro"/>
</dbReference>
<dbReference type="InterPro" id="IPR036388">
    <property type="entry name" value="WH-like_DNA-bd_sf"/>
</dbReference>
<dbReference type="InterPro" id="IPR001789">
    <property type="entry name" value="Sig_transdc_resp-reg_receiver"/>
</dbReference>
<dbReference type="PROSITE" id="PS50043">
    <property type="entry name" value="HTH_LUXR_2"/>
    <property type="match status" value="1"/>
</dbReference>
<dbReference type="Gene3D" id="3.40.50.2300">
    <property type="match status" value="1"/>
</dbReference>
<dbReference type="PANTHER" id="PTHR43214">
    <property type="entry name" value="TWO-COMPONENT RESPONSE REGULATOR"/>
    <property type="match status" value="1"/>
</dbReference>
<dbReference type="PANTHER" id="PTHR43214:SF3">
    <property type="entry name" value="RESPONSE REGULATOR UVRY"/>
    <property type="match status" value="1"/>
</dbReference>
<evidence type="ECO:0000256" key="1">
    <source>
        <dbReference type="ARBA" id="ARBA00022553"/>
    </source>
</evidence>
<dbReference type="SUPFAM" id="SSF52172">
    <property type="entry name" value="CheY-like"/>
    <property type="match status" value="1"/>
</dbReference>
<evidence type="ECO:0008006" key="9">
    <source>
        <dbReference type="Google" id="ProtNLM"/>
    </source>
</evidence>
<dbReference type="GO" id="GO:0000160">
    <property type="term" value="P:phosphorelay signal transduction system"/>
    <property type="evidence" value="ECO:0007669"/>
    <property type="project" value="UniProtKB-KW"/>
</dbReference>
<evidence type="ECO:0000256" key="4">
    <source>
        <dbReference type="ARBA" id="ARBA00023125"/>
    </source>
</evidence>
<dbReference type="AlphaFoldDB" id="X1GAM1"/>
<dbReference type="InterPro" id="IPR016032">
    <property type="entry name" value="Sig_transdc_resp-reg_C-effctor"/>
</dbReference>
<dbReference type="InterPro" id="IPR039420">
    <property type="entry name" value="WalR-like"/>
</dbReference>
<dbReference type="InterPro" id="IPR058245">
    <property type="entry name" value="NreC/VraR/RcsB-like_REC"/>
</dbReference>
<organism evidence="8">
    <name type="scientific">marine sediment metagenome</name>
    <dbReference type="NCBI Taxonomy" id="412755"/>
    <lineage>
        <taxon>unclassified sequences</taxon>
        <taxon>metagenomes</taxon>
        <taxon>ecological metagenomes</taxon>
    </lineage>
</organism>
<dbReference type="InterPro" id="IPR011006">
    <property type="entry name" value="CheY-like_superfamily"/>
</dbReference>
<feature type="domain" description="HTH luxR-type" evidence="6">
    <location>
        <begin position="95"/>
        <end position="160"/>
    </location>
</feature>
<gene>
    <name evidence="8" type="ORF">S03H2_14083</name>
</gene>
<keyword evidence="2" id="KW-0902">Two-component regulatory system</keyword>
<evidence type="ECO:0000259" key="7">
    <source>
        <dbReference type="PROSITE" id="PS50110"/>
    </source>
</evidence>
<dbReference type="SUPFAM" id="SSF46894">
    <property type="entry name" value="C-terminal effector domain of the bipartite response regulators"/>
    <property type="match status" value="1"/>
</dbReference>
<dbReference type="Gene3D" id="1.10.10.10">
    <property type="entry name" value="Winged helix-like DNA-binding domain superfamily/Winged helix DNA-binding domain"/>
    <property type="match status" value="1"/>
</dbReference>
<dbReference type="InterPro" id="IPR000792">
    <property type="entry name" value="Tscrpt_reg_LuxR_C"/>
</dbReference>
<dbReference type="CDD" id="cd17535">
    <property type="entry name" value="REC_NarL-like"/>
    <property type="match status" value="1"/>
</dbReference>
<feature type="non-terminal residue" evidence="8">
    <location>
        <position position="1"/>
    </location>
</feature>
<dbReference type="PROSITE" id="PS50110">
    <property type="entry name" value="RESPONSE_REGULATORY"/>
    <property type="match status" value="1"/>
</dbReference>
<name>X1GAM1_9ZZZZ</name>
<feature type="domain" description="Response regulatory" evidence="7">
    <location>
        <begin position="1"/>
        <end position="72"/>
    </location>
</feature>
<keyword evidence="1" id="KW-0597">Phosphoprotein</keyword>
<reference evidence="8" key="1">
    <citation type="journal article" date="2014" name="Front. Microbiol.">
        <title>High frequency of phylogenetically diverse reductive dehalogenase-homologous genes in deep subseafloor sedimentary metagenomes.</title>
        <authorList>
            <person name="Kawai M."/>
            <person name="Futagami T."/>
            <person name="Toyoda A."/>
            <person name="Takaki Y."/>
            <person name="Nishi S."/>
            <person name="Hori S."/>
            <person name="Arai W."/>
            <person name="Tsubouchi T."/>
            <person name="Morono Y."/>
            <person name="Uchiyama I."/>
            <person name="Ito T."/>
            <person name="Fujiyama A."/>
            <person name="Inagaki F."/>
            <person name="Takami H."/>
        </authorList>
    </citation>
    <scope>NUCLEOTIDE SEQUENCE</scope>
    <source>
        <strain evidence="8">Expedition CK06-06</strain>
    </source>
</reference>
<keyword evidence="4" id="KW-0238">DNA-binding</keyword>
<dbReference type="PROSITE" id="PS00622">
    <property type="entry name" value="HTH_LUXR_1"/>
    <property type="match status" value="1"/>
</dbReference>
<accession>X1GAM1</accession>
<proteinExistence type="predicted"/>
<dbReference type="GO" id="GO:0003677">
    <property type="term" value="F:DNA binding"/>
    <property type="evidence" value="ECO:0007669"/>
    <property type="project" value="UniProtKB-KW"/>
</dbReference>
<dbReference type="PRINTS" id="PR00038">
    <property type="entry name" value="HTHLUXR"/>
</dbReference>
<sequence length="170" mass="18539">PDLALVDLHMPNVNGIEVTERVRRSKLSTRIVILTMASDAPFPRRLLEAGASGYLTKGCPADELIKAIRQVADGRRYLSADVAQQLALGNAFGSGKSPFDELSTRELEVAMMLAQGMAAKQIGDRLKLSEKTVATYKYRLFDKLAIDNVVTLAHLATAHGLMDRPARSAF</sequence>
<evidence type="ECO:0000256" key="5">
    <source>
        <dbReference type="ARBA" id="ARBA00023163"/>
    </source>
</evidence>
<evidence type="ECO:0000313" key="8">
    <source>
        <dbReference type="EMBL" id="GAH41875.1"/>
    </source>
</evidence>
<dbReference type="EMBL" id="BARU01007144">
    <property type="protein sequence ID" value="GAH41875.1"/>
    <property type="molecule type" value="Genomic_DNA"/>
</dbReference>
<keyword evidence="3" id="KW-0805">Transcription regulation</keyword>
<evidence type="ECO:0000256" key="2">
    <source>
        <dbReference type="ARBA" id="ARBA00023012"/>
    </source>
</evidence>